<accession>A0ABW7HM74</accession>
<dbReference type="Pfam" id="PF13376">
    <property type="entry name" value="OmdA"/>
    <property type="match status" value="1"/>
</dbReference>
<evidence type="ECO:0000313" key="2">
    <source>
        <dbReference type="Proteomes" id="UP001607069"/>
    </source>
</evidence>
<sequence length="196" mass="21756">MTDNILTCATVDEFAEWMEKNHRDADEIWVALPKKGTDVPSITRSEALDVALCYGWIDGKAFSGNVPDGWWAQRFSPRRRRSPWSKINCAKVENLTAAGRMRPAGLEQVELAKADGRWAAAYAPQSTAEVTPDLQAALDASPAAAEAFDKLSRSNRYQILLNVQKAVKPETRARRIAVYVERLAAGEPPHGPRRKP</sequence>
<dbReference type="RefSeq" id="WP_345543080.1">
    <property type="nucleotide sequence ID" value="NZ_BAABEN010000012.1"/>
</dbReference>
<proteinExistence type="predicted"/>
<gene>
    <name evidence="1" type="ORF">ACG5V6_01180</name>
</gene>
<reference evidence="1 2" key="1">
    <citation type="submission" date="2024-10" db="EMBL/GenBank/DDBJ databases">
        <authorList>
            <person name="Cho J.-C."/>
        </authorList>
    </citation>
    <scope>NUCLEOTIDE SEQUENCE [LARGE SCALE GENOMIC DNA]</scope>
    <source>
        <strain evidence="1 2">KCTC29696</strain>
    </source>
</reference>
<organism evidence="1 2">
    <name type="scientific">Streptomyces chitinivorans</name>
    <dbReference type="NCBI Taxonomy" id="1257027"/>
    <lineage>
        <taxon>Bacteria</taxon>
        <taxon>Bacillati</taxon>
        <taxon>Actinomycetota</taxon>
        <taxon>Actinomycetes</taxon>
        <taxon>Kitasatosporales</taxon>
        <taxon>Streptomycetaceae</taxon>
        <taxon>Streptomyces</taxon>
    </lineage>
</organism>
<name>A0ABW7HM74_9ACTN</name>
<dbReference type="Proteomes" id="UP001607069">
    <property type="component" value="Unassembled WGS sequence"/>
</dbReference>
<keyword evidence="2" id="KW-1185">Reference proteome</keyword>
<comment type="caution">
    <text evidence="1">The sequence shown here is derived from an EMBL/GenBank/DDBJ whole genome shotgun (WGS) entry which is preliminary data.</text>
</comment>
<evidence type="ECO:0000313" key="1">
    <source>
        <dbReference type="EMBL" id="MFH0246837.1"/>
    </source>
</evidence>
<protein>
    <submittedName>
        <fullName evidence="1">YdeI family protein</fullName>
    </submittedName>
</protein>
<dbReference type="EMBL" id="JBIHMK010000002">
    <property type="protein sequence ID" value="MFH0246837.1"/>
    <property type="molecule type" value="Genomic_DNA"/>
</dbReference>